<dbReference type="GO" id="GO:0005886">
    <property type="term" value="C:plasma membrane"/>
    <property type="evidence" value="ECO:0007669"/>
    <property type="project" value="TreeGrafter"/>
</dbReference>
<dbReference type="Pfam" id="PF04657">
    <property type="entry name" value="DMT_YdcZ"/>
    <property type="match status" value="1"/>
</dbReference>
<evidence type="ECO:0000313" key="3">
    <source>
        <dbReference type="Proteomes" id="UP000192359"/>
    </source>
</evidence>
<sequence length="125" mass="13242">MGTVLLFALACALRLKVRVCVPEGQTRNPFWMWLGGPLGACCVTLNALLVPVLGTGTAVVATLAGMISLSLIVDKFGIFQAPQRPVRLVQVAGVVVIPLGVVLIRLTFRPELQNYALSKTLASNG</sequence>
<name>A0A1Y1RS26_9MICC</name>
<feature type="transmembrane region" description="Helical" evidence="1">
    <location>
        <begin position="30"/>
        <end position="49"/>
    </location>
</feature>
<dbReference type="PANTHER" id="PTHR34821">
    <property type="entry name" value="INNER MEMBRANE PROTEIN YDCZ"/>
    <property type="match status" value="1"/>
</dbReference>
<dbReference type="AlphaFoldDB" id="A0A1Y1RS26"/>
<evidence type="ECO:0000313" key="2">
    <source>
        <dbReference type="EMBL" id="ORC24469.1"/>
    </source>
</evidence>
<keyword evidence="1" id="KW-1133">Transmembrane helix</keyword>
<evidence type="ECO:0008006" key="4">
    <source>
        <dbReference type="Google" id="ProtNLM"/>
    </source>
</evidence>
<protein>
    <recommendedName>
        <fullName evidence="4">DMT family transporter</fullName>
    </recommendedName>
</protein>
<dbReference type="InterPro" id="IPR006750">
    <property type="entry name" value="YdcZ"/>
</dbReference>
<keyword evidence="1" id="KW-0812">Transmembrane</keyword>
<evidence type="ECO:0000256" key="1">
    <source>
        <dbReference type="SAM" id="Phobius"/>
    </source>
</evidence>
<dbReference type="EMBL" id="LXWF01000003">
    <property type="protein sequence ID" value="ORC24469.1"/>
    <property type="molecule type" value="Genomic_DNA"/>
</dbReference>
<keyword evidence="1" id="KW-0472">Membrane</keyword>
<reference evidence="2 3" key="1">
    <citation type="submission" date="2016-05" db="EMBL/GenBank/DDBJ databases">
        <title>Draft genome sequence of a porcine commensal Rothia nasimurium.</title>
        <authorList>
            <person name="Gaiser R.A."/>
            <person name="Van Baarlen P."/>
            <person name="Wells J.M."/>
        </authorList>
    </citation>
    <scope>NUCLEOTIDE SEQUENCE [LARGE SCALE GENOMIC DNA]</scope>
    <source>
        <strain evidence="2 3">PT-32</strain>
    </source>
</reference>
<comment type="caution">
    <text evidence="2">The sequence shown here is derived from an EMBL/GenBank/DDBJ whole genome shotgun (WGS) entry which is preliminary data.</text>
</comment>
<feature type="transmembrane region" description="Helical" evidence="1">
    <location>
        <begin position="56"/>
        <end position="73"/>
    </location>
</feature>
<proteinExistence type="predicted"/>
<gene>
    <name evidence="2" type="ORF">A7979_09315</name>
</gene>
<organism evidence="2 3">
    <name type="scientific">Rothia nasimurium</name>
    <dbReference type="NCBI Taxonomy" id="85336"/>
    <lineage>
        <taxon>Bacteria</taxon>
        <taxon>Bacillati</taxon>
        <taxon>Actinomycetota</taxon>
        <taxon>Actinomycetes</taxon>
        <taxon>Micrococcales</taxon>
        <taxon>Micrococcaceae</taxon>
        <taxon>Rothia</taxon>
    </lineage>
</organism>
<keyword evidence="3" id="KW-1185">Reference proteome</keyword>
<feature type="transmembrane region" description="Helical" evidence="1">
    <location>
        <begin position="88"/>
        <end position="108"/>
    </location>
</feature>
<dbReference type="PANTHER" id="PTHR34821:SF2">
    <property type="entry name" value="INNER MEMBRANE PROTEIN YDCZ"/>
    <property type="match status" value="1"/>
</dbReference>
<accession>A0A1Y1RS26</accession>
<dbReference type="Proteomes" id="UP000192359">
    <property type="component" value="Unassembled WGS sequence"/>
</dbReference>